<dbReference type="Proteomes" id="UP000075398">
    <property type="component" value="Unassembled WGS sequence"/>
</dbReference>
<dbReference type="GO" id="GO:0102710">
    <property type="term" value="F:D-inositol-3-phosphate glycosyltransferase activity"/>
    <property type="evidence" value="ECO:0007669"/>
    <property type="project" value="UniProtKB-EC"/>
</dbReference>
<feature type="transmembrane region" description="Helical" evidence="1">
    <location>
        <begin position="89"/>
        <end position="107"/>
    </location>
</feature>
<feature type="domain" description="Glycosyltransferase subfamily 4-like N-terminal" evidence="3">
    <location>
        <begin position="46"/>
        <end position="199"/>
    </location>
</feature>
<dbReference type="Pfam" id="PF13439">
    <property type="entry name" value="Glyco_transf_4"/>
    <property type="match status" value="1"/>
</dbReference>
<dbReference type="EMBL" id="LNGC01000014">
    <property type="protein sequence ID" value="KYC52897.1"/>
    <property type="molecule type" value="Genomic_DNA"/>
</dbReference>
<keyword evidence="4" id="KW-0328">Glycosyltransferase</keyword>
<dbReference type="Gene3D" id="3.40.50.2000">
    <property type="entry name" value="Glycogen Phosphorylase B"/>
    <property type="match status" value="2"/>
</dbReference>
<feature type="transmembrane region" description="Helical" evidence="1">
    <location>
        <begin position="113"/>
        <end position="132"/>
    </location>
</feature>
<evidence type="ECO:0000259" key="2">
    <source>
        <dbReference type="Pfam" id="PF00534"/>
    </source>
</evidence>
<dbReference type="InterPro" id="IPR028098">
    <property type="entry name" value="Glyco_trans_4-like_N"/>
</dbReference>
<evidence type="ECO:0000256" key="1">
    <source>
        <dbReference type="SAM" id="Phobius"/>
    </source>
</evidence>
<dbReference type="SUPFAM" id="SSF53756">
    <property type="entry name" value="UDP-Glycosyltransferase/glycogen phosphorylase"/>
    <property type="match status" value="1"/>
</dbReference>
<dbReference type="Pfam" id="PF00534">
    <property type="entry name" value="Glycos_transf_1"/>
    <property type="match status" value="1"/>
</dbReference>
<reference evidence="4 5" key="1">
    <citation type="journal article" date="2016" name="ISME J.">
        <title>Chasing the elusive Euryarchaeota class WSA2: genomes reveal a uniquely fastidious methyl-reducing methanogen.</title>
        <authorList>
            <person name="Nobu M.K."/>
            <person name="Narihiro T."/>
            <person name="Kuroda K."/>
            <person name="Mei R."/>
            <person name="Liu W.T."/>
        </authorList>
    </citation>
    <scope>NUCLEOTIDE SEQUENCE [LARGE SCALE GENOMIC DNA]</scope>
    <source>
        <strain evidence="4">U1lsi0528_Bin055</strain>
    </source>
</reference>
<dbReference type="PANTHER" id="PTHR45947:SF15">
    <property type="entry name" value="TEICHURONIC ACID BIOSYNTHESIS GLYCOSYLTRANSFERASE TUAC-RELATED"/>
    <property type="match status" value="1"/>
</dbReference>
<gene>
    <name evidence="4" type="primary">mshA</name>
    <name evidence="4" type="ORF">AMQ22_00523</name>
</gene>
<comment type="caution">
    <text evidence="4">The sequence shown here is derived from an EMBL/GenBank/DDBJ whole genome shotgun (WGS) entry which is preliminary data.</text>
</comment>
<keyword evidence="1" id="KW-0472">Membrane</keyword>
<evidence type="ECO:0000313" key="5">
    <source>
        <dbReference type="Proteomes" id="UP000075398"/>
    </source>
</evidence>
<dbReference type="EC" id="2.4.1.250" evidence="4"/>
<keyword evidence="1" id="KW-0812">Transmembrane</keyword>
<name>A0A150J6P6_9EURY</name>
<dbReference type="CDD" id="cd03801">
    <property type="entry name" value="GT4_PimA-like"/>
    <property type="match status" value="1"/>
</dbReference>
<evidence type="ECO:0000259" key="3">
    <source>
        <dbReference type="Pfam" id="PF13439"/>
    </source>
</evidence>
<feature type="domain" description="Glycosyl transferase family 1" evidence="2">
    <location>
        <begin position="201"/>
        <end position="348"/>
    </location>
</feature>
<keyword evidence="1" id="KW-1133">Transmembrane helix</keyword>
<keyword evidence="4" id="KW-0808">Transferase</keyword>
<dbReference type="PANTHER" id="PTHR45947">
    <property type="entry name" value="SULFOQUINOVOSYL TRANSFERASE SQD2"/>
    <property type="match status" value="1"/>
</dbReference>
<protein>
    <submittedName>
        <fullName evidence="4">D-inositol-3-phosphate glycosyltransferase</fullName>
        <ecNumber evidence="4">2.4.1.250</ecNumber>
    </submittedName>
</protein>
<dbReference type="InterPro" id="IPR050194">
    <property type="entry name" value="Glycosyltransferase_grp1"/>
</dbReference>
<sequence length="375" mass="42321">MPHPGQVDGASSPKGSQYSAHTIPYNVEDINLFMNILMIGEYPPKIGGISTHISQLKKELNKLDQDVFVLTYSKSSEEKVYSTKLPKKFRGIFFILIGLFKGIYIIRKNRIDIIHSHFATTPGLLGLLLSVITRKKRILTVHGSDINVYLKRKIMGQLVKFVLYNYPVTIAVSPDLANKISKLSKRKFISIPNGVDHSRFFPENLEKKGIGFIGALVDEKNPKDFVELIRELRQKGIVEPAYIIGDGYLRKELEEISSGLNINFLGEIIDTEKYLKRFMVVVSTSKTEGFGLSILEAMACGSPVVSLMSPGANYLLCDLNLIAQDKNKLIVLVERIIVNPEFRNDISNKLFEKSKLFSWKKCAAYTLEVYKNILI</sequence>
<accession>A0A150J6P6</accession>
<organism evidence="4 5">
    <name type="scientific">Candidatus Methanofastidiosum methylothiophilum</name>
    <dbReference type="NCBI Taxonomy" id="1705564"/>
    <lineage>
        <taxon>Archaea</taxon>
        <taxon>Methanobacteriati</taxon>
        <taxon>Methanobacteriota</taxon>
        <taxon>Stenosarchaea group</taxon>
        <taxon>Candidatus Methanofastidiosia</taxon>
        <taxon>Candidatus Methanofastidiosales</taxon>
        <taxon>Candidatus Methanofastidiosaceae</taxon>
        <taxon>Candidatus Methanofastidiosum</taxon>
    </lineage>
</organism>
<dbReference type="AlphaFoldDB" id="A0A150J6P6"/>
<dbReference type="InterPro" id="IPR001296">
    <property type="entry name" value="Glyco_trans_1"/>
</dbReference>
<proteinExistence type="predicted"/>
<evidence type="ECO:0000313" key="4">
    <source>
        <dbReference type="EMBL" id="KYC52897.1"/>
    </source>
</evidence>